<geneLocation type="plasmid" evidence="8">
    <name>unnamed2</name>
</geneLocation>
<keyword evidence="9" id="KW-1185">Reference proteome</keyword>
<dbReference type="AlphaFoldDB" id="A0A6B8M4Y1"/>
<dbReference type="Pfam" id="PF03743">
    <property type="entry name" value="TrbI"/>
    <property type="match status" value="1"/>
</dbReference>
<evidence type="ECO:0000256" key="3">
    <source>
        <dbReference type="ARBA" id="ARBA00022475"/>
    </source>
</evidence>
<evidence type="ECO:0000256" key="2">
    <source>
        <dbReference type="ARBA" id="ARBA00010265"/>
    </source>
</evidence>
<keyword evidence="4" id="KW-0812">Transmembrane</keyword>
<evidence type="ECO:0000256" key="5">
    <source>
        <dbReference type="ARBA" id="ARBA00022989"/>
    </source>
</evidence>
<evidence type="ECO:0000256" key="7">
    <source>
        <dbReference type="SAM" id="MobiDB-lite"/>
    </source>
</evidence>
<dbReference type="EMBL" id="CP044333">
    <property type="protein sequence ID" value="QGN00048.1"/>
    <property type="molecule type" value="Genomic_DNA"/>
</dbReference>
<evidence type="ECO:0000313" key="8">
    <source>
        <dbReference type="EMBL" id="QGN00048.1"/>
    </source>
</evidence>
<dbReference type="InterPro" id="IPR042217">
    <property type="entry name" value="T4SS_VirB10/TrbI"/>
</dbReference>
<dbReference type="NCBIfam" id="NF038091">
    <property type="entry name" value="T4SS_VirB10"/>
    <property type="match status" value="1"/>
</dbReference>
<reference evidence="8 9" key="1">
    <citation type="submission" date="2019-09" db="EMBL/GenBank/DDBJ databases">
        <title>Isolation and complete genome sequencing of Methylocystis species.</title>
        <authorList>
            <person name="Rumah B.L."/>
            <person name="Stead C.E."/>
            <person name="Stevens B.C."/>
            <person name="Minton N.P."/>
            <person name="Grosse-Honebrink A."/>
            <person name="Zhang Y."/>
        </authorList>
    </citation>
    <scope>NUCLEOTIDE SEQUENCE [LARGE SCALE GENOMIC DNA]</scope>
    <source>
        <strain evidence="8 9">BRCS2</strain>
        <plasmid evidence="8 9">unnamed2</plasmid>
    </source>
</reference>
<dbReference type="InterPro" id="IPR047695">
    <property type="entry name" value="T4SS_VirB10/PtlG"/>
</dbReference>
<evidence type="ECO:0000256" key="1">
    <source>
        <dbReference type="ARBA" id="ARBA00004162"/>
    </source>
</evidence>
<name>A0A6B8M4Y1_9HYPH</name>
<dbReference type="CDD" id="cd16429">
    <property type="entry name" value="VirB10"/>
    <property type="match status" value="1"/>
</dbReference>
<protein>
    <submittedName>
        <fullName evidence="8">Type IV secretion system protein VirB10</fullName>
    </submittedName>
</protein>
<dbReference type="KEGG" id="mpar:F7D14_20905"/>
<sequence>MSEDSAAGPLDQERRITPVSSVGDSTMPWRKGLGVLALVAFSGLVLWASWKRAPTEAEARQKPTISVANVFERPRDPLAARPEPIVLPIAIPERAERSKADELMDSARRAPVLVFNRPSQPKPTAPTGALTGIDGEPTGSIYANGYGPPESRDDLASKLRPTALERVRAARLPNRHLMVTQGTAIPCVLETAMSSDVAGFVSCVVERDVMSDSGEVVLMEKGTQIVGEYRGNVRRGSKRMFVLWTRAKTPTGVIVALSSPATDALGRSGFDGEIDNHFFERFGGALLLSIVNDAGQIAATRLSQAEIQVNSIQNSGQSAAAIATEQSINIPPTLTKKQGELVSVFVARDLDFSSVYRLRLVEGRTRILDRTIVGGMGGPQRVTKP</sequence>
<comment type="subcellular location">
    <subcellularLocation>
        <location evidence="1">Cell membrane</location>
        <topology evidence="1">Single-pass membrane protein</topology>
    </subcellularLocation>
</comment>
<feature type="region of interest" description="Disordered" evidence="7">
    <location>
        <begin position="116"/>
        <end position="139"/>
    </location>
</feature>
<feature type="region of interest" description="Disordered" evidence="7">
    <location>
        <begin position="1"/>
        <end position="23"/>
    </location>
</feature>
<dbReference type="RefSeq" id="WP_026016451.1">
    <property type="nucleotide sequence ID" value="NZ_CP044333.1"/>
</dbReference>
<keyword evidence="6" id="KW-0472">Membrane</keyword>
<gene>
    <name evidence="8" type="ORF">F7D14_20905</name>
</gene>
<accession>A0A6B8M4Y1</accession>
<evidence type="ECO:0000313" key="9">
    <source>
        <dbReference type="Proteomes" id="UP000422569"/>
    </source>
</evidence>
<evidence type="ECO:0000256" key="4">
    <source>
        <dbReference type="ARBA" id="ARBA00022692"/>
    </source>
</evidence>
<evidence type="ECO:0000256" key="6">
    <source>
        <dbReference type="ARBA" id="ARBA00023136"/>
    </source>
</evidence>
<organism evidence="8 9">
    <name type="scientific">Methylocystis parvus</name>
    <dbReference type="NCBI Taxonomy" id="134"/>
    <lineage>
        <taxon>Bacteria</taxon>
        <taxon>Pseudomonadati</taxon>
        <taxon>Pseudomonadota</taxon>
        <taxon>Alphaproteobacteria</taxon>
        <taxon>Hyphomicrobiales</taxon>
        <taxon>Methylocystaceae</taxon>
        <taxon>Methylocystis</taxon>
    </lineage>
</organism>
<proteinExistence type="inferred from homology"/>
<keyword evidence="5" id="KW-1133">Transmembrane helix</keyword>
<keyword evidence="3" id="KW-1003">Cell membrane</keyword>
<comment type="similarity">
    <text evidence="2">Belongs to the TrbI/VirB10 family.</text>
</comment>
<dbReference type="InterPro" id="IPR005498">
    <property type="entry name" value="T4SS_VirB10/TraB/TrbI"/>
</dbReference>
<dbReference type="Proteomes" id="UP000422569">
    <property type="component" value="Plasmid unnamed2"/>
</dbReference>
<dbReference type="Gene3D" id="2.40.128.260">
    <property type="entry name" value="Type IV secretion system, VirB10/TraB/TrbI"/>
    <property type="match status" value="2"/>
</dbReference>
<keyword evidence="8" id="KW-0614">Plasmid</keyword>
<dbReference type="GO" id="GO:0005886">
    <property type="term" value="C:plasma membrane"/>
    <property type="evidence" value="ECO:0007669"/>
    <property type="project" value="UniProtKB-SubCell"/>
</dbReference>